<feature type="domain" description="HTH gntR-type" evidence="4">
    <location>
        <begin position="16"/>
        <end position="83"/>
    </location>
</feature>
<dbReference type="Pfam" id="PF00392">
    <property type="entry name" value="GntR"/>
    <property type="match status" value="1"/>
</dbReference>
<dbReference type="PANTHER" id="PTHR43537:SF24">
    <property type="entry name" value="GLUCONATE OPERON TRANSCRIPTIONAL REPRESSOR"/>
    <property type="match status" value="1"/>
</dbReference>
<dbReference type="SMART" id="SM00895">
    <property type="entry name" value="FCD"/>
    <property type="match status" value="1"/>
</dbReference>
<evidence type="ECO:0000256" key="1">
    <source>
        <dbReference type="ARBA" id="ARBA00023015"/>
    </source>
</evidence>
<name>A0A378SUQ3_9MYCO</name>
<dbReference type="GO" id="GO:0003677">
    <property type="term" value="F:DNA binding"/>
    <property type="evidence" value="ECO:0007669"/>
    <property type="project" value="UniProtKB-KW"/>
</dbReference>
<sequence>MADAQLQLAALPAAEGRRAEQVMAAVRAALDAGVMRPGVKYSVYQLADALQVSRTPVRDALLRLEEIGLIRFEARQGFRILLPDPREIADIVAIRFALEPPAAGRAAAVCGPPLADRLAERMELLRRAAARGDEPGFAAHDLLLHDHILEAAGNNRARRIVRSLRESTRLLGGITADRSRTMSDIDAEHQPVVDAVIANDPAAAAAAMRTHLTSTGRLLVAQAVRDQDSPLDAAAVWAEAVGANTELP</sequence>
<dbReference type="InterPro" id="IPR008920">
    <property type="entry name" value="TF_FadR/GntR_C"/>
</dbReference>
<gene>
    <name evidence="5" type="primary">lutR_3</name>
    <name evidence="5" type="ORF">NCTC10742_05612</name>
</gene>
<keyword evidence="2" id="KW-0238">DNA-binding</keyword>
<dbReference type="Gene3D" id="1.10.10.10">
    <property type="entry name" value="Winged helix-like DNA-binding domain superfamily/Winged helix DNA-binding domain"/>
    <property type="match status" value="1"/>
</dbReference>
<organism evidence="5 6">
    <name type="scientific">Mycolicibacterium gilvum</name>
    <dbReference type="NCBI Taxonomy" id="1804"/>
    <lineage>
        <taxon>Bacteria</taxon>
        <taxon>Bacillati</taxon>
        <taxon>Actinomycetota</taxon>
        <taxon>Actinomycetes</taxon>
        <taxon>Mycobacteriales</taxon>
        <taxon>Mycobacteriaceae</taxon>
        <taxon>Mycolicibacterium</taxon>
    </lineage>
</organism>
<proteinExistence type="predicted"/>
<dbReference type="AlphaFoldDB" id="A0A378SUQ3"/>
<dbReference type="InterPro" id="IPR000524">
    <property type="entry name" value="Tscrpt_reg_HTH_GntR"/>
</dbReference>
<evidence type="ECO:0000313" key="5">
    <source>
        <dbReference type="EMBL" id="STZ46341.1"/>
    </source>
</evidence>
<dbReference type="PROSITE" id="PS50949">
    <property type="entry name" value="HTH_GNTR"/>
    <property type="match status" value="1"/>
</dbReference>
<dbReference type="Gene3D" id="1.20.120.530">
    <property type="entry name" value="GntR ligand-binding domain-like"/>
    <property type="match status" value="1"/>
</dbReference>
<dbReference type="InterPro" id="IPR036390">
    <property type="entry name" value="WH_DNA-bd_sf"/>
</dbReference>
<keyword evidence="1" id="KW-0805">Transcription regulation</keyword>
<dbReference type="InterPro" id="IPR036388">
    <property type="entry name" value="WH-like_DNA-bd_sf"/>
</dbReference>
<evidence type="ECO:0000256" key="3">
    <source>
        <dbReference type="ARBA" id="ARBA00023163"/>
    </source>
</evidence>
<dbReference type="Proteomes" id="UP000254291">
    <property type="component" value="Unassembled WGS sequence"/>
</dbReference>
<accession>A0A378SUQ3</accession>
<dbReference type="SUPFAM" id="SSF48008">
    <property type="entry name" value="GntR ligand-binding domain-like"/>
    <property type="match status" value="1"/>
</dbReference>
<dbReference type="PANTHER" id="PTHR43537">
    <property type="entry name" value="TRANSCRIPTIONAL REGULATOR, GNTR FAMILY"/>
    <property type="match status" value="1"/>
</dbReference>
<dbReference type="EMBL" id="UGQM01000001">
    <property type="protein sequence ID" value="STZ46341.1"/>
    <property type="molecule type" value="Genomic_DNA"/>
</dbReference>
<dbReference type="InterPro" id="IPR011711">
    <property type="entry name" value="GntR_C"/>
</dbReference>
<protein>
    <submittedName>
        <fullName evidence="5">GntR family transcriptional regulator</fullName>
    </submittedName>
</protein>
<dbReference type="Pfam" id="PF07729">
    <property type="entry name" value="FCD"/>
    <property type="match status" value="1"/>
</dbReference>
<evidence type="ECO:0000259" key="4">
    <source>
        <dbReference type="PROSITE" id="PS50949"/>
    </source>
</evidence>
<dbReference type="SUPFAM" id="SSF46785">
    <property type="entry name" value="Winged helix' DNA-binding domain"/>
    <property type="match status" value="1"/>
</dbReference>
<keyword evidence="3" id="KW-0804">Transcription</keyword>
<dbReference type="RefSeq" id="WP_011891860.1">
    <property type="nucleotide sequence ID" value="NZ_JACKST010000008.1"/>
</dbReference>
<dbReference type="GO" id="GO:0003700">
    <property type="term" value="F:DNA-binding transcription factor activity"/>
    <property type="evidence" value="ECO:0007669"/>
    <property type="project" value="InterPro"/>
</dbReference>
<dbReference type="SMART" id="SM00345">
    <property type="entry name" value="HTH_GNTR"/>
    <property type="match status" value="1"/>
</dbReference>
<reference evidence="5 6" key="1">
    <citation type="submission" date="2018-06" db="EMBL/GenBank/DDBJ databases">
        <authorList>
            <consortium name="Pathogen Informatics"/>
            <person name="Doyle S."/>
        </authorList>
    </citation>
    <scope>NUCLEOTIDE SEQUENCE [LARGE SCALE GENOMIC DNA]</scope>
    <source>
        <strain evidence="5 6">NCTC10742</strain>
    </source>
</reference>
<evidence type="ECO:0000256" key="2">
    <source>
        <dbReference type="ARBA" id="ARBA00023125"/>
    </source>
</evidence>
<dbReference type="OMA" id="FAGRRME"/>
<evidence type="ECO:0000313" key="6">
    <source>
        <dbReference type="Proteomes" id="UP000254291"/>
    </source>
</evidence>